<sequence length="367" mass="40126">MLTKENCSKEDVTVTHAESQVIIVGLSQAVAKAFEELSNFIDENTEVQKVIGGKPMAVIKFFQNEKVDDWAGLQKNGVKVDFSTQRNCGVISLSGQRTKVLEGVTLVEQILSALHFKRVEIRAPGVKEFIKEEVHLLAPHAKQEFRCLVLLEEQPEGQLEEQKEHSNRGKPYMQVTMGETVIALFEADLCTHHVDVVVNASNENLKHIGGLADALSRAAGPALQEECDELVRKHGNLQPGCAVITGAGKLPCKNVIHAVGPRWSNEEPQRCTWLLKKTVKKCLQLAEMYNYQSIALPAISGGIFAFPLEVCTSSIVSSIKETLEESRGKGSTSAKDREFSVLVKASPCCGRVAGASRCSQGSTDMNI</sequence>
<dbReference type="InterPro" id="IPR043472">
    <property type="entry name" value="Macro_dom-like"/>
</dbReference>
<dbReference type="GO" id="GO:0003950">
    <property type="term" value="F:NAD+ poly-ADP-ribosyltransferase activity"/>
    <property type="evidence" value="ECO:0007669"/>
    <property type="project" value="TreeGrafter"/>
</dbReference>
<dbReference type="SUPFAM" id="SSF52949">
    <property type="entry name" value="Macro domain-like"/>
    <property type="match status" value="1"/>
</dbReference>
<dbReference type="CDD" id="cd02907">
    <property type="entry name" value="Macro_Af1521_BAL-like"/>
    <property type="match status" value="1"/>
</dbReference>
<keyword evidence="5" id="KW-0539">Nucleus</keyword>
<feature type="domain" description="Macro" evidence="6">
    <location>
        <begin position="169"/>
        <end position="367"/>
    </location>
</feature>
<keyword evidence="8" id="KW-1185">Reference proteome</keyword>
<dbReference type="OrthoDB" id="6133115at2759"/>
<dbReference type="PANTHER" id="PTHR14453">
    <property type="entry name" value="PARP/ZINC FINGER CCCH TYPE DOMAIN CONTAINING PROTEIN"/>
    <property type="match status" value="1"/>
</dbReference>
<dbReference type="Gene3D" id="3.40.220.10">
    <property type="entry name" value="Leucine Aminopeptidase, subunit E, domain 1"/>
    <property type="match status" value="1"/>
</dbReference>
<dbReference type="GO" id="GO:0005737">
    <property type="term" value="C:cytoplasm"/>
    <property type="evidence" value="ECO:0007669"/>
    <property type="project" value="TreeGrafter"/>
</dbReference>
<dbReference type="AlphaFoldDB" id="A0A8C5TRP4"/>
<dbReference type="InterPro" id="IPR057047">
    <property type="entry name" value="PARP14_KH_5"/>
</dbReference>
<dbReference type="Proteomes" id="UP000694560">
    <property type="component" value="Unplaced"/>
</dbReference>
<dbReference type="InterPro" id="IPR052056">
    <property type="entry name" value="Mono-ARTD/PARP"/>
</dbReference>
<keyword evidence="4" id="KW-0520">NAD</keyword>
<keyword evidence="3" id="KW-0808">Transferase</keyword>
<dbReference type="GO" id="GO:1990404">
    <property type="term" value="F:NAD+-protein mono-ADP-ribosyltransferase activity"/>
    <property type="evidence" value="ECO:0007669"/>
    <property type="project" value="TreeGrafter"/>
</dbReference>
<evidence type="ECO:0000256" key="1">
    <source>
        <dbReference type="ARBA" id="ARBA00004123"/>
    </source>
</evidence>
<dbReference type="Pfam" id="PF23253">
    <property type="entry name" value="KH_PARP14_6"/>
    <property type="match status" value="1"/>
</dbReference>
<name>A0A8C5TRP4_9PASS</name>
<dbReference type="Ensembl" id="ENSMCST00000011322.1">
    <property type="protein sequence ID" value="ENSMCSP00000011032.1"/>
    <property type="gene ID" value="ENSMCSG00000007806.1"/>
</dbReference>
<dbReference type="Pfam" id="PF23252">
    <property type="entry name" value="KH_PARP14_5"/>
    <property type="match status" value="1"/>
</dbReference>
<protein>
    <recommendedName>
        <fullName evidence="6">Macro domain-containing protein</fullName>
    </recommendedName>
</protein>
<dbReference type="GO" id="GO:0005634">
    <property type="term" value="C:nucleus"/>
    <property type="evidence" value="ECO:0007669"/>
    <property type="project" value="UniProtKB-SubCell"/>
</dbReference>
<keyword evidence="2" id="KW-0328">Glycosyltransferase</keyword>
<dbReference type="GO" id="GO:0060335">
    <property type="term" value="P:positive regulation of type II interferon-mediated signaling pathway"/>
    <property type="evidence" value="ECO:0007669"/>
    <property type="project" value="TreeGrafter"/>
</dbReference>
<evidence type="ECO:0000256" key="5">
    <source>
        <dbReference type="ARBA" id="ARBA00023242"/>
    </source>
</evidence>
<comment type="subcellular location">
    <subcellularLocation>
        <location evidence="1">Nucleus</location>
    </subcellularLocation>
</comment>
<dbReference type="PROSITE" id="PS51154">
    <property type="entry name" value="MACRO"/>
    <property type="match status" value="1"/>
</dbReference>
<organism evidence="7 8">
    <name type="scientific">Malurus cyaneus samueli</name>
    <dbReference type="NCBI Taxonomy" id="2593467"/>
    <lineage>
        <taxon>Eukaryota</taxon>
        <taxon>Metazoa</taxon>
        <taxon>Chordata</taxon>
        <taxon>Craniata</taxon>
        <taxon>Vertebrata</taxon>
        <taxon>Euteleostomi</taxon>
        <taxon>Archelosauria</taxon>
        <taxon>Archosauria</taxon>
        <taxon>Dinosauria</taxon>
        <taxon>Saurischia</taxon>
        <taxon>Theropoda</taxon>
        <taxon>Coelurosauria</taxon>
        <taxon>Aves</taxon>
        <taxon>Neognathae</taxon>
        <taxon>Neoaves</taxon>
        <taxon>Telluraves</taxon>
        <taxon>Australaves</taxon>
        <taxon>Passeriformes</taxon>
        <taxon>Meliphagoidea</taxon>
        <taxon>Maluridae</taxon>
        <taxon>Malurus</taxon>
    </lineage>
</organism>
<dbReference type="GO" id="GO:0070212">
    <property type="term" value="P:protein poly-ADP-ribosylation"/>
    <property type="evidence" value="ECO:0007669"/>
    <property type="project" value="TreeGrafter"/>
</dbReference>
<dbReference type="SMART" id="SM00506">
    <property type="entry name" value="A1pp"/>
    <property type="match status" value="1"/>
</dbReference>
<reference evidence="7" key="2">
    <citation type="submission" date="2025-09" db="UniProtKB">
        <authorList>
            <consortium name="Ensembl"/>
        </authorList>
    </citation>
    <scope>IDENTIFICATION</scope>
</reference>
<dbReference type="Pfam" id="PF01661">
    <property type="entry name" value="Macro"/>
    <property type="match status" value="1"/>
</dbReference>
<evidence type="ECO:0000256" key="2">
    <source>
        <dbReference type="ARBA" id="ARBA00022676"/>
    </source>
</evidence>
<evidence type="ECO:0000259" key="6">
    <source>
        <dbReference type="PROSITE" id="PS51154"/>
    </source>
</evidence>
<dbReference type="PANTHER" id="PTHR14453:SF70">
    <property type="entry name" value="PROTEIN MONO-ADP-RIBOSYLTRANSFERASE PARP9"/>
    <property type="match status" value="1"/>
</dbReference>
<dbReference type="InterPro" id="IPR002589">
    <property type="entry name" value="Macro_dom"/>
</dbReference>
<evidence type="ECO:0000256" key="3">
    <source>
        <dbReference type="ARBA" id="ARBA00022679"/>
    </source>
</evidence>
<evidence type="ECO:0000313" key="8">
    <source>
        <dbReference type="Proteomes" id="UP000694560"/>
    </source>
</evidence>
<dbReference type="GO" id="GO:0044389">
    <property type="term" value="F:ubiquitin-like protein ligase binding"/>
    <property type="evidence" value="ECO:0007669"/>
    <property type="project" value="TreeGrafter"/>
</dbReference>
<accession>A0A8C5TRP4</accession>
<evidence type="ECO:0000256" key="4">
    <source>
        <dbReference type="ARBA" id="ARBA00023027"/>
    </source>
</evidence>
<proteinExistence type="predicted"/>
<dbReference type="InterPro" id="IPR057048">
    <property type="entry name" value="PARP14_KH_6"/>
</dbReference>
<evidence type="ECO:0000313" key="7">
    <source>
        <dbReference type="Ensembl" id="ENSMCSP00000011032.1"/>
    </source>
</evidence>
<reference evidence="7" key="1">
    <citation type="submission" date="2025-08" db="UniProtKB">
        <authorList>
            <consortium name="Ensembl"/>
        </authorList>
    </citation>
    <scope>IDENTIFICATION</scope>
</reference>
<dbReference type="GO" id="GO:0003714">
    <property type="term" value="F:transcription corepressor activity"/>
    <property type="evidence" value="ECO:0007669"/>
    <property type="project" value="TreeGrafter"/>
</dbReference>
<dbReference type="GO" id="GO:0010629">
    <property type="term" value="P:negative regulation of gene expression"/>
    <property type="evidence" value="ECO:0007669"/>
    <property type="project" value="TreeGrafter"/>
</dbReference>